<dbReference type="GO" id="GO:0016758">
    <property type="term" value="F:hexosyltransferase activity"/>
    <property type="evidence" value="ECO:0007669"/>
    <property type="project" value="InterPro"/>
</dbReference>
<evidence type="ECO:0000256" key="4">
    <source>
        <dbReference type="ARBA" id="ARBA00022679"/>
    </source>
</evidence>
<sequence length="368" mass="41675">MGFGTGHNAAAHAIQSHLHTSTQVEAVTQDILELIPGTLHPLLQSGYHGMLSKFPSIYHVLYDWTHQSRVVRYVSSELIEKIGWTVRKKMMEIFTKVNPTRIITTHPFGLMVCPSAYQCLPTVAVVTDYELHPIWLTKTPNVLCTPKKLISPMQTDQIQWQTGITLHETGIPIRATFYQPIDRKSAREKLGLKPNPPVVLIMGGGTGMGPLEQLVSELRPLIDVQFIVLTGNNINLYHRLKSKYTYDHIQFEGFRSDMEYWMAAADLLVTKPGGITVSEAIAKQLPMFLFEAFPGQEEANQQYLIKNRVAFLTRPATIRVQIEKFFSYTRKNGKFEARFQALLSQDATTQIVEQTLQLPIPKETTIQV</sequence>
<evidence type="ECO:0000259" key="6">
    <source>
        <dbReference type="Pfam" id="PF06925"/>
    </source>
</evidence>
<dbReference type="SUPFAM" id="SSF53756">
    <property type="entry name" value="UDP-Glycosyltransferase/glycogen phosphorylase"/>
    <property type="match status" value="1"/>
</dbReference>
<dbReference type="Gene3D" id="3.40.50.2000">
    <property type="entry name" value="Glycogen Phosphorylase B"/>
    <property type="match status" value="1"/>
</dbReference>
<name>A0A926NBG4_9BACL</name>
<dbReference type="PANTHER" id="PTHR43025">
    <property type="entry name" value="MONOGALACTOSYLDIACYLGLYCEROL SYNTHASE"/>
    <property type="match status" value="1"/>
</dbReference>
<comment type="subcellular location">
    <subcellularLocation>
        <location evidence="1">Membrane</location>
    </subcellularLocation>
</comment>
<keyword evidence="4" id="KW-0808">Transferase</keyword>
<evidence type="ECO:0000256" key="1">
    <source>
        <dbReference type="ARBA" id="ARBA00004370"/>
    </source>
</evidence>
<organism evidence="7 8">
    <name type="scientific">Polycladospora coralii</name>
    <dbReference type="NCBI Taxonomy" id="2771432"/>
    <lineage>
        <taxon>Bacteria</taxon>
        <taxon>Bacillati</taxon>
        <taxon>Bacillota</taxon>
        <taxon>Bacilli</taxon>
        <taxon>Bacillales</taxon>
        <taxon>Thermoactinomycetaceae</taxon>
        <taxon>Polycladospora</taxon>
    </lineage>
</organism>
<dbReference type="Proteomes" id="UP000661691">
    <property type="component" value="Unassembled WGS sequence"/>
</dbReference>
<dbReference type="AlphaFoldDB" id="A0A926NBG4"/>
<dbReference type="InterPro" id="IPR007235">
    <property type="entry name" value="Glyco_trans_28_C"/>
</dbReference>
<dbReference type="InterPro" id="IPR050519">
    <property type="entry name" value="Glycosyltransf_28_UgtP"/>
</dbReference>
<gene>
    <name evidence="7" type="ORF">IC620_12380</name>
</gene>
<dbReference type="InterPro" id="IPR009695">
    <property type="entry name" value="Diacylglyc_glucosyltr_N"/>
</dbReference>
<reference evidence="7" key="1">
    <citation type="submission" date="2020-09" db="EMBL/GenBank/DDBJ databases">
        <title>A novel bacterium of genus Hazenella, isolated from South China Sea.</title>
        <authorList>
            <person name="Huang H."/>
            <person name="Mo K."/>
            <person name="Hu Y."/>
        </authorList>
    </citation>
    <scope>NUCLEOTIDE SEQUENCE</scope>
    <source>
        <strain evidence="7">IB182357</strain>
    </source>
</reference>
<evidence type="ECO:0000259" key="5">
    <source>
        <dbReference type="Pfam" id="PF04101"/>
    </source>
</evidence>
<dbReference type="PANTHER" id="PTHR43025:SF3">
    <property type="entry name" value="MONOGALACTOSYLDIACYLGLYCEROL SYNTHASE 1, CHLOROPLASTIC"/>
    <property type="match status" value="1"/>
</dbReference>
<keyword evidence="3" id="KW-0328">Glycosyltransferase</keyword>
<dbReference type="GO" id="GO:0016020">
    <property type="term" value="C:membrane"/>
    <property type="evidence" value="ECO:0007669"/>
    <property type="project" value="UniProtKB-SubCell"/>
</dbReference>
<evidence type="ECO:0000256" key="2">
    <source>
        <dbReference type="ARBA" id="ARBA00006962"/>
    </source>
</evidence>
<proteinExistence type="inferred from homology"/>
<comment type="caution">
    <text evidence="7">The sequence shown here is derived from an EMBL/GenBank/DDBJ whole genome shotgun (WGS) entry which is preliminary data.</text>
</comment>
<dbReference type="Pfam" id="PF06925">
    <property type="entry name" value="MGDG_synth"/>
    <property type="match status" value="1"/>
</dbReference>
<protein>
    <submittedName>
        <fullName evidence="7">Uncharacterized protein</fullName>
    </submittedName>
</protein>
<feature type="domain" description="Diacylglycerol glucosyltransferase N-terminal" evidence="6">
    <location>
        <begin position="7"/>
        <end position="173"/>
    </location>
</feature>
<evidence type="ECO:0000256" key="3">
    <source>
        <dbReference type="ARBA" id="ARBA00022676"/>
    </source>
</evidence>
<dbReference type="Pfam" id="PF04101">
    <property type="entry name" value="Glyco_tran_28_C"/>
    <property type="match status" value="1"/>
</dbReference>
<feature type="domain" description="Glycosyl transferase family 28 C-terminal" evidence="5">
    <location>
        <begin position="198"/>
        <end position="313"/>
    </location>
</feature>
<accession>A0A926NBG4</accession>
<evidence type="ECO:0000313" key="8">
    <source>
        <dbReference type="Proteomes" id="UP000661691"/>
    </source>
</evidence>
<dbReference type="RefSeq" id="WP_191142339.1">
    <property type="nucleotide sequence ID" value="NZ_JACXAH010000018.1"/>
</dbReference>
<comment type="similarity">
    <text evidence="2">Belongs to the glycosyltransferase 28 family.</text>
</comment>
<dbReference type="GO" id="GO:0009247">
    <property type="term" value="P:glycolipid biosynthetic process"/>
    <property type="evidence" value="ECO:0007669"/>
    <property type="project" value="InterPro"/>
</dbReference>
<keyword evidence="8" id="KW-1185">Reference proteome</keyword>
<evidence type="ECO:0000313" key="7">
    <source>
        <dbReference type="EMBL" id="MBD1373152.1"/>
    </source>
</evidence>
<dbReference type="EMBL" id="JACXAH010000018">
    <property type="protein sequence ID" value="MBD1373152.1"/>
    <property type="molecule type" value="Genomic_DNA"/>
</dbReference>